<dbReference type="FunFam" id="2.60.40.10:FF:000013">
    <property type="entry name" value="cell adhesion molecule 1 isoform X1"/>
    <property type="match status" value="1"/>
</dbReference>
<evidence type="ECO:0000256" key="13">
    <source>
        <dbReference type="ARBA" id="ARBA00022989"/>
    </source>
</evidence>
<dbReference type="InterPro" id="IPR016054">
    <property type="entry name" value="LY6_UPA_recep-like"/>
</dbReference>
<dbReference type="Pfam" id="PF07686">
    <property type="entry name" value="V-set"/>
    <property type="match status" value="1"/>
</dbReference>
<evidence type="ECO:0000256" key="10">
    <source>
        <dbReference type="ARBA" id="ARBA00022729"/>
    </source>
</evidence>
<dbReference type="PANTHER" id="PTHR45889">
    <property type="entry name" value="IG-LIKE DOMAIN-CONTAINING PROTEIN"/>
    <property type="match status" value="1"/>
</dbReference>
<comment type="function">
    <text evidence="20">Involved in the cell-cell adhesion. Has calcium- and magnesium-independent cell-cell adhesion activity. May have tumor-suppressor activity.</text>
</comment>
<organism evidence="27 28">
    <name type="scientific">Tupaia chinensis</name>
    <name type="common">Chinese tree shrew</name>
    <name type="synonym">Tupaia belangeri chinensis</name>
    <dbReference type="NCBI Taxonomy" id="246437"/>
    <lineage>
        <taxon>Eukaryota</taxon>
        <taxon>Metazoa</taxon>
        <taxon>Chordata</taxon>
        <taxon>Craniata</taxon>
        <taxon>Vertebrata</taxon>
        <taxon>Euteleostomi</taxon>
        <taxon>Mammalia</taxon>
        <taxon>Eutheria</taxon>
        <taxon>Euarchontoglires</taxon>
        <taxon>Scandentia</taxon>
        <taxon>Tupaiidae</taxon>
        <taxon>Tupaia</taxon>
    </lineage>
</organism>
<feature type="domain" description="Ig-like" evidence="26">
    <location>
        <begin position="455"/>
        <end position="550"/>
    </location>
</feature>
<dbReference type="SMART" id="SM00134">
    <property type="entry name" value="LU"/>
    <property type="match status" value="3"/>
</dbReference>
<dbReference type="PANTHER" id="PTHR45889:SF3">
    <property type="entry name" value="CELL ADHESION MOLECULE 4"/>
    <property type="match status" value="1"/>
</dbReference>
<comment type="similarity">
    <text evidence="3">Belongs to the nectin family.</text>
</comment>
<evidence type="ECO:0000256" key="2">
    <source>
        <dbReference type="ARBA" id="ARBA00004609"/>
    </source>
</evidence>
<dbReference type="GO" id="GO:0098552">
    <property type="term" value="C:side of membrane"/>
    <property type="evidence" value="ECO:0007669"/>
    <property type="project" value="UniProtKB-KW"/>
</dbReference>
<dbReference type="InterPro" id="IPR003599">
    <property type="entry name" value="Ig_sub"/>
</dbReference>
<evidence type="ECO:0000256" key="12">
    <source>
        <dbReference type="ARBA" id="ARBA00022889"/>
    </source>
</evidence>
<dbReference type="CDD" id="cd23558">
    <property type="entry name" value="TFP_LU_ECD_uPAR_rpt3"/>
    <property type="match status" value="1"/>
</dbReference>
<dbReference type="PROSITE" id="PS50835">
    <property type="entry name" value="IG_LIKE"/>
    <property type="match status" value="2"/>
</dbReference>
<dbReference type="InterPro" id="IPR007110">
    <property type="entry name" value="Ig-like_dom"/>
</dbReference>
<evidence type="ECO:0000256" key="3">
    <source>
        <dbReference type="ARBA" id="ARBA00007810"/>
    </source>
</evidence>
<proteinExistence type="inferred from homology"/>
<dbReference type="InterPro" id="IPR003585">
    <property type="entry name" value="Neurexin-like"/>
</dbReference>
<dbReference type="FunFam" id="2.10.60.10:FF:000019">
    <property type="entry name" value="Urokinase plasminogen activator surface receptor"/>
    <property type="match status" value="1"/>
</dbReference>
<dbReference type="EMBL" id="KB320473">
    <property type="protein sequence ID" value="ELW71070.1"/>
    <property type="molecule type" value="Genomic_DNA"/>
</dbReference>
<dbReference type="SMART" id="SM00294">
    <property type="entry name" value="4.1m"/>
    <property type="match status" value="1"/>
</dbReference>
<evidence type="ECO:0000256" key="21">
    <source>
        <dbReference type="ARBA" id="ARBA00068777"/>
    </source>
</evidence>
<dbReference type="CDD" id="cd23557">
    <property type="entry name" value="TFP_LU_ECD_uPAR_rpt2"/>
    <property type="match status" value="1"/>
</dbReference>
<comment type="subunit">
    <text evidence="4">Monomer and homodimer.</text>
</comment>
<evidence type="ECO:0000256" key="19">
    <source>
        <dbReference type="ARBA" id="ARBA00023319"/>
    </source>
</evidence>
<dbReference type="PROSITE" id="PS00983">
    <property type="entry name" value="LY6_UPAR"/>
    <property type="match status" value="1"/>
</dbReference>
<dbReference type="FunFam" id="2.10.60.10:FF:000013">
    <property type="entry name" value="Urokinase plasminogen activator surface receptor"/>
    <property type="match status" value="1"/>
</dbReference>
<dbReference type="InterPro" id="IPR018363">
    <property type="entry name" value="CD59_antigen_CS"/>
</dbReference>
<dbReference type="GO" id="GO:0007156">
    <property type="term" value="P:homophilic cell adhesion via plasma membrane adhesion molecules"/>
    <property type="evidence" value="ECO:0007669"/>
    <property type="project" value="TreeGrafter"/>
</dbReference>
<keyword evidence="15" id="KW-1015">Disulfide bond</keyword>
<dbReference type="InterPro" id="IPR036179">
    <property type="entry name" value="Ig-like_dom_sf"/>
</dbReference>
<dbReference type="Pfam" id="PF00021">
    <property type="entry name" value="UPAR_LY6"/>
    <property type="match status" value="4"/>
</dbReference>
<dbReference type="AlphaFoldDB" id="L9L7J1"/>
<dbReference type="SUPFAM" id="SSF57302">
    <property type="entry name" value="Snake toxin-like"/>
    <property type="match status" value="3"/>
</dbReference>
<evidence type="ECO:0000256" key="18">
    <source>
        <dbReference type="ARBA" id="ARBA00023288"/>
    </source>
</evidence>
<dbReference type="Proteomes" id="UP000011518">
    <property type="component" value="Unassembled WGS sequence"/>
</dbReference>
<dbReference type="GO" id="GO:0005886">
    <property type="term" value="C:plasma membrane"/>
    <property type="evidence" value="ECO:0007669"/>
    <property type="project" value="UniProtKB-SubCell"/>
</dbReference>
<evidence type="ECO:0000256" key="11">
    <source>
        <dbReference type="ARBA" id="ARBA00022737"/>
    </source>
</evidence>
<keyword evidence="28" id="KW-1185">Reference proteome</keyword>
<dbReference type="SMART" id="SM00408">
    <property type="entry name" value="IGc2"/>
    <property type="match status" value="2"/>
</dbReference>
<feature type="domain" description="Ig-like" evidence="26">
    <location>
        <begin position="555"/>
        <end position="626"/>
    </location>
</feature>
<dbReference type="FunFam" id="2.60.40.10:FF:000588">
    <property type="entry name" value="Cell adhesion molecule 4"/>
    <property type="match status" value="1"/>
</dbReference>
<dbReference type="InterPro" id="IPR013106">
    <property type="entry name" value="Ig_V-set"/>
</dbReference>
<evidence type="ECO:0000313" key="28">
    <source>
        <dbReference type="Proteomes" id="UP000011518"/>
    </source>
</evidence>
<dbReference type="Gene3D" id="2.60.40.10">
    <property type="entry name" value="Immunoglobulins"/>
    <property type="match status" value="3"/>
</dbReference>
<keyword evidence="9 24" id="KW-0812">Transmembrane</keyword>
<dbReference type="GO" id="GO:0061041">
    <property type="term" value="P:regulation of wound healing"/>
    <property type="evidence" value="ECO:0007669"/>
    <property type="project" value="TreeGrafter"/>
</dbReference>
<keyword evidence="6" id="KW-1003">Cell membrane</keyword>
<dbReference type="GO" id="GO:0044291">
    <property type="term" value="C:cell-cell contact zone"/>
    <property type="evidence" value="ECO:0007669"/>
    <property type="project" value="TreeGrafter"/>
</dbReference>
<keyword evidence="13 24" id="KW-1133">Transmembrane helix</keyword>
<dbReference type="InterPro" id="IPR013783">
    <property type="entry name" value="Ig-like_fold"/>
</dbReference>
<dbReference type="FunCoup" id="L9L7J1">
    <property type="interactions" value="93"/>
</dbReference>
<evidence type="ECO:0000256" key="14">
    <source>
        <dbReference type="ARBA" id="ARBA00023136"/>
    </source>
</evidence>
<keyword evidence="7" id="KW-0597">Phosphoprotein</keyword>
<evidence type="ECO:0000256" key="4">
    <source>
        <dbReference type="ARBA" id="ARBA00011407"/>
    </source>
</evidence>
<keyword evidence="17" id="KW-0325">Glycoprotein</keyword>
<dbReference type="Pfam" id="PF13927">
    <property type="entry name" value="Ig_3"/>
    <property type="match status" value="1"/>
</dbReference>
<dbReference type="InterPro" id="IPR003598">
    <property type="entry name" value="Ig_sub2"/>
</dbReference>
<dbReference type="FunFam" id="2.60.40.10:FF:000589">
    <property type="entry name" value="cell adhesion molecule 4"/>
    <property type="match status" value="1"/>
</dbReference>
<dbReference type="SMART" id="SM00409">
    <property type="entry name" value="IG"/>
    <property type="match status" value="3"/>
</dbReference>
<name>L9L7J1_TUPCH</name>
<evidence type="ECO:0000256" key="9">
    <source>
        <dbReference type="ARBA" id="ARBA00022692"/>
    </source>
</evidence>
<sequence>MGRPLLLLLLPLLLVQICVPVSWGLLCMQCKSSGPCQVEKCVPGQELCRTTVLRVREGREELEVVERGCAHPEKTNRTMSYRVGMQIITLTESVCAFNFCNRPSPGREELEVVERGCAHPEKTNRTMSYRVGMQIITLTESVCAFNFCNRPSPGRAPVFPPSHYLECISCASSDMSCERGRDQSLQCHSPGEQCLEVVTHRSREGSLQDETHSRGCGYLPGCPGPTGFHNNHTFHFLQCCNTSRCNGGPVLELENLPLNGFQCYSCEGNSTHGCSAEETSLIECRGPMNQCLEAMGTNGLGNPSYMIRGCTTASWCQSLHVADAFSLTHLNVSCCTTSGCNNPVRDAQHRKGGAGQEVQTENVTVAEGGVAEITCRLHQYDGSIVVIQNPARQTLFFNGTRALKDERFQLEEFSPRRVRIRLSDARLEDEGGYFCQLYTEDTHHQIATLTVLVAPENPVVEVQEQAVEGGEVELNCLVPRSRPAATLRWYRDRKELKGVSSGQESGKVWIVRSTVRFRVDRKDDGGIVICEAQNQALPSGHSKQTQYVLDVQYSPTARIHASQAVVREGDTLVLTCAVTGNPRPNQIRWNRGNESLPERAEAVGETLTLPGLVSADNGTYTCEASNKHGHARALYVLVVYDPGAVVEAQTSVPYAIVGGILALLVFLIICVLVGMVWCSVRQKGSYLTHEASGLDEQGEAREAFLNGSDGHKRKEEFFI</sequence>
<keyword evidence="19" id="KW-0393">Immunoglobulin domain</keyword>
<accession>L9L7J1</accession>
<dbReference type="Gene3D" id="2.10.60.10">
    <property type="entry name" value="CD59"/>
    <property type="match status" value="4"/>
</dbReference>
<dbReference type="CDD" id="cd05885">
    <property type="entry name" value="IgI_2_Necl-4"/>
    <property type="match status" value="1"/>
</dbReference>
<evidence type="ECO:0000256" key="23">
    <source>
        <dbReference type="ARBA" id="ARBA00083508"/>
    </source>
</evidence>
<keyword evidence="8" id="KW-0336">GPI-anchor</keyword>
<dbReference type="InterPro" id="IPR013162">
    <property type="entry name" value="CD80_C2-set"/>
</dbReference>
<reference evidence="28" key="2">
    <citation type="journal article" date="2013" name="Nat. Commun.">
        <title>Genome of the Chinese tree shrew.</title>
        <authorList>
            <person name="Fan Y."/>
            <person name="Huang Z.Y."/>
            <person name="Cao C.C."/>
            <person name="Chen C.S."/>
            <person name="Chen Y.X."/>
            <person name="Fan D.D."/>
            <person name="He J."/>
            <person name="Hou H.L."/>
            <person name="Hu L."/>
            <person name="Hu X.T."/>
            <person name="Jiang X.T."/>
            <person name="Lai R."/>
            <person name="Lang Y.S."/>
            <person name="Liang B."/>
            <person name="Liao S.G."/>
            <person name="Mu D."/>
            <person name="Ma Y.Y."/>
            <person name="Niu Y.Y."/>
            <person name="Sun X.Q."/>
            <person name="Xia J.Q."/>
            <person name="Xiao J."/>
            <person name="Xiong Z.Q."/>
            <person name="Xu L."/>
            <person name="Yang L."/>
            <person name="Zhang Y."/>
            <person name="Zhao W."/>
            <person name="Zhao X.D."/>
            <person name="Zheng Y.T."/>
            <person name="Zhou J.M."/>
            <person name="Zhu Y.B."/>
            <person name="Zhang G.J."/>
            <person name="Wang J."/>
            <person name="Yao Y.G."/>
        </authorList>
    </citation>
    <scope>NUCLEOTIDE SEQUENCE [LARGE SCALE GENOMIC DNA]</scope>
</reference>
<dbReference type="Pfam" id="PF08205">
    <property type="entry name" value="C2-set_2"/>
    <property type="match status" value="1"/>
</dbReference>
<keyword evidence="18" id="KW-0449">Lipoprotein</keyword>
<evidence type="ECO:0000256" key="24">
    <source>
        <dbReference type="SAM" id="Phobius"/>
    </source>
</evidence>
<dbReference type="eggNOG" id="ENOG502RFJZ">
    <property type="taxonomic scope" value="Eukaryota"/>
</dbReference>
<gene>
    <name evidence="27" type="ORF">TREES_T100011459</name>
</gene>
<evidence type="ECO:0000259" key="26">
    <source>
        <dbReference type="PROSITE" id="PS50835"/>
    </source>
</evidence>
<evidence type="ECO:0000256" key="16">
    <source>
        <dbReference type="ARBA" id="ARBA00023170"/>
    </source>
</evidence>
<keyword evidence="12" id="KW-0130">Cell adhesion</keyword>
<dbReference type="CDD" id="cd23556">
    <property type="entry name" value="TFP_LU_ECD_uPAR_rpt1"/>
    <property type="match status" value="1"/>
</dbReference>
<dbReference type="GO" id="GO:0043184">
    <property type="term" value="F:vascular endothelial growth factor receptor 2 binding"/>
    <property type="evidence" value="ECO:0007669"/>
    <property type="project" value="TreeGrafter"/>
</dbReference>
<evidence type="ECO:0000256" key="1">
    <source>
        <dbReference type="ARBA" id="ARBA00004479"/>
    </source>
</evidence>
<dbReference type="InParanoid" id="L9L7J1"/>
<reference evidence="28" key="1">
    <citation type="submission" date="2012-07" db="EMBL/GenBank/DDBJ databases">
        <title>Genome of the Chinese tree shrew, a rising model animal genetically related to primates.</title>
        <authorList>
            <person name="Zhang G."/>
            <person name="Fan Y."/>
            <person name="Yao Y."/>
            <person name="Huang Z."/>
        </authorList>
    </citation>
    <scope>NUCLEOTIDE SEQUENCE [LARGE SCALE GENOMIC DNA]</scope>
</reference>
<evidence type="ECO:0000256" key="17">
    <source>
        <dbReference type="ARBA" id="ARBA00023180"/>
    </source>
</evidence>
<keyword evidence="11" id="KW-0677">Repeat</keyword>
<keyword evidence="10 25" id="KW-0732">Signal</keyword>
<evidence type="ECO:0000256" key="6">
    <source>
        <dbReference type="ARBA" id="ARBA00022475"/>
    </source>
</evidence>
<evidence type="ECO:0000256" key="15">
    <source>
        <dbReference type="ARBA" id="ARBA00023157"/>
    </source>
</evidence>
<feature type="signal peptide" evidence="25">
    <location>
        <begin position="1"/>
        <end position="24"/>
    </location>
</feature>
<feature type="transmembrane region" description="Helical" evidence="24">
    <location>
        <begin position="654"/>
        <end position="678"/>
    </location>
</feature>
<evidence type="ECO:0000256" key="8">
    <source>
        <dbReference type="ARBA" id="ARBA00022622"/>
    </source>
</evidence>
<evidence type="ECO:0000256" key="5">
    <source>
        <dbReference type="ARBA" id="ARBA00019778"/>
    </source>
</evidence>
<evidence type="ECO:0000256" key="7">
    <source>
        <dbReference type="ARBA" id="ARBA00022553"/>
    </source>
</evidence>
<dbReference type="InterPro" id="IPR045860">
    <property type="entry name" value="Snake_toxin-like_sf"/>
</dbReference>
<evidence type="ECO:0000256" key="20">
    <source>
        <dbReference type="ARBA" id="ARBA00055166"/>
    </source>
</evidence>
<evidence type="ECO:0000256" key="22">
    <source>
        <dbReference type="ARBA" id="ARBA00075018"/>
    </source>
</evidence>
<feature type="chain" id="PRO_5004000105" description="Cell adhesion molecule 4" evidence="25">
    <location>
        <begin position="25"/>
        <end position="719"/>
    </location>
</feature>
<keyword evidence="14 24" id="KW-0472">Membrane</keyword>
<keyword evidence="16" id="KW-0675">Receptor</keyword>
<comment type="subcellular location">
    <subcellularLocation>
        <location evidence="2">Cell membrane</location>
        <topology evidence="2">Lipid-anchor</topology>
        <topology evidence="2">GPI-anchor</topology>
    </subcellularLocation>
    <subcellularLocation>
        <location evidence="1">Membrane</location>
        <topology evidence="1">Single-pass type I membrane protein</topology>
    </subcellularLocation>
</comment>
<protein>
    <recommendedName>
        <fullName evidence="21">Cell adhesion molecule 4</fullName>
    </recommendedName>
    <alternativeName>
        <fullName evidence="22">Immunoglobulin superfamily member 4C</fullName>
    </alternativeName>
    <alternativeName>
        <fullName evidence="23">Nectin-like protein 4</fullName>
    </alternativeName>
    <alternativeName>
        <fullName evidence="5">Urokinase plasminogen activator surface receptor</fullName>
    </alternativeName>
</protein>
<evidence type="ECO:0000313" key="27">
    <source>
        <dbReference type="EMBL" id="ELW71070.1"/>
    </source>
</evidence>
<dbReference type="STRING" id="246437.L9L7J1"/>
<dbReference type="FunFam" id="2.10.60.10:FF:000015">
    <property type="entry name" value="Urokinase plasminogen activator surface receptor"/>
    <property type="match status" value="1"/>
</dbReference>
<dbReference type="GO" id="GO:0035020">
    <property type="term" value="P:regulation of Rac protein signal transduction"/>
    <property type="evidence" value="ECO:0007669"/>
    <property type="project" value="TreeGrafter"/>
</dbReference>
<dbReference type="SUPFAM" id="SSF48726">
    <property type="entry name" value="Immunoglobulin"/>
    <property type="match status" value="3"/>
</dbReference>
<evidence type="ECO:0000256" key="25">
    <source>
        <dbReference type="SAM" id="SignalP"/>
    </source>
</evidence>